<name>A0AAE1T791_9LAMI</name>
<feature type="region of interest" description="Disordered" evidence="6">
    <location>
        <begin position="1"/>
        <end position="29"/>
    </location>
</feature>
<dbReference type="Pfam" id="PF03634">
    <property type="entry name" value="TCP"/>
    <property type="match status" value="1"/>
</dbReference>
<dbReference type="AlphaFoldDB" id="A0AAE1T791"/>
<evidence type="ECO:0000313" key="8">
    <source>
        <dbReference type="EMBL" id="KAK4382726.1"/>
    </source>
</evidence>
<dbReference type="InterPro" id="IPR005333">
    <property type="entry name" value="Transcription_factor_TCP"/>
</dbReference>
<feature type="domain" description="TCP" evidence="7">
    <location>
        <begin position="47"/>
        <end position="105"/>
    </location>
</feature>
<evidence type="ECO:0000256" key="1">
    <source>
        <dbReference type="ARBA" id="ARBA00004123"/>
    </source>
</evidence>
<dbReference type="GO" id="GO:0003700">
    <property type="term" value="F:DNA-binding transcription factor activity"/>
    <property type="evidence" value="ECO:0007669"/>
    <property type="project" value="InterPro"/>
</dbReference>
<dbReference type="Proteomes" id="UP001289374">
    <property type="component" value="Unassembled WGS sequence"/>
</dbReference>
<reference evidence="8" key="1">
    <citation type="submission" date="2020-06" db="EMBL/GenBank/DDBJ databases">
        <authorList>
            <person name="Li T."/>
            <person name="Hu X."/>
            <person name="Zhang T."/>
            <person name="Song X."/>
            <person name="Zhang H."/>
            <person name="Dai N."/>
            <person name="Sheng W."/>
            <person name="Hou X."/>
            <person name="Wei L."/>
        </authorList>
    </citation>
    <scope>NUCLEOTIDE SEQUENCE</scope>
    <source>
        <strain evidence="8">K16</strain>
        <tissue evidence="8">Leaf</tissue>
    </source>
</reference>
<dbReference type="GO" id="GO:0043565">
    <property type="term" value="F:sequence-specific DNA binding"/>
    <property type="evidence" value="ECO:0007669"/>
    <property type="project" value="TreeGrafter"/>
</dbReference>
<organism evidence="8 9">
    <name type="scientific">Sesamum angolense</name>
    <dbReference type="NCBI Taxonomy" id="2727404"/>
    <lineage>
        <taxon>Eukaryota</taxon>
        <taxon>Viridiplantae</taxon>
        <taxon>Streptophyta</taxon>
        <taxon>Embryophyta</taxon>
        <taxon>Tracheophyta</taxon>
        <taxon>Spermatophyta</taxon>
        <taxon>Magnoliopsida</taxon>
        <taxon>eudicotyledons</taxon>
        <taxon>Gunneridae</taxon>
        <taxon>Pentapetalae</taxon>
        <taxon>asterids</taxon>
        <taxon>lamiids</taxon>
        <taxon>Lamiales</taxon>
        <taxon>Pedaliaceae</taxon>
        <taxon>Sesamum</taxon>
    </lineage>
</organism>
<feature type="compositionally biased region" description="Polar residues" evidence="6">
    <location>
        <begin position="20"/>
        <end position="29"/>
    </location>
</feature>
<evidence type="ECO:0000259" key="7">
    <source>
        <dbReference type="PROSITE" id="PS51369"/>
    </source>
</evidence>
<keyword evidence="2" id="KW-0805">Transcription regulation</keyword>
<reference evidence="8" key="2">
    <citation type="journal article" date="2024" name="Plant">
        <title>Genomic evolution and insights into agronomic trait innovations of Sesamum species.</title>
        <authorList>
            <person name="Miao H."/>
            <person name="Wang L."/>
            <person name="Qu L."/>
            <person name="Liu H."/>
            <person name="Sun Y."/>
            <person name="Le M."/>
            <person name="Wang Q."/>
            <person name="Wei S."/>
            <person name="Zheng Y."/>
            <person name="Lin W."/>
            <person name="Duan Y."/>
            <person name="Cao H."/>
            <person name="Xiong S."/>
            <person name="Wang X."/>
            <person name="Wei L."/>
            <person name="Li C."/>
            <person name="Ma Q."/>
            <person name="Ju M."/>
            <person name="Zhao R."/>
            <person name="Li G."/>
            <person name="Mu C."/>
            <person name="Tian Q."/>
            <person name="Mei H."/>
            <person name="Zhang T."/>
            <person name="Gao T."/>
            <person name="Zhang H."/>
        </authorList>
    </citation>
    <scope>NUCLEOTIDE SEQUENCE</scope>
    <source>
        <strain evidence="8">K16</strain>
    </source>
</reference>
<comment type="caution">
    <text evidence="8">The sequence shown here is derived from an EMBL/GenBank/DDBJ whole genome shotgun (WGS) entry which is preliminary data.</text>
</comment>
<evidence type="ECO:0000256" key="5">
    <source>
        <dbReference type="ARBA" id="ARBA00023242"/>
    </source>
</evidence>
<evidence type="ECO:0000256" key="2">
    <source>
        <dbReference type="ARBA" id="ARBA00023015"/>
    </source>
</evidence>
<protein>
    <submittedName>
        <fullName evidence="8">Transcription factor TCP5</fullName>
    </submittedName>
</protein>
<dbReference type="PANTHER" id="PTHR31072:SF147">
    <property type="entry name" value="TRANSCRIPTION FACTOR TCP13"/>
    <property type="match status" value="1"/>
</dbReference>
<comment type="subcellular location">
    <subcellularLocation>
        <location evidence="1">Nucleus</location>
    </subcellularLocation>
</comment>
<evidence type="ECO:0000256" key="3">
    <source>
        <dbReference type="ARBA" id="ARBA00023125"/>
    </source>
</evidence>
<keyword evidence="9" id="KW-1185">Reference proteome</keyword>
<keyword evidence="3" id="KW-0238">DNA-binding</keyword>
<evidence type="ECO:0000256" key="6">
    <source>
        <dbReference type="SAM" id="MobiDB-lite"/>
    </source>
</evidence>
<evidence type="ECO:0000313" key="9">
    <source>
        <dbReference type="Proteomes" id="UP001289374"/>
    </source>
</evidence>
<gene>
    <name evidence="8" type="ORF">Sango_2726400</name>
</gene>
<accession>A0AAE1T791</accession>
<sequence length="321" mass="36154">MKDFRPKNEGEPEYNKFPKINTTSTSRPQWSRFRNPRIVRISSASGGKDRHSKVYTLRGLRDRRIRLSVPTAVQLYDLQEKLGLNQPSKVVDWLLDATKHDIDKLPPLPIIPAVNLAQSHQPTALTSHHDQSAAKELVMKMSVERGKNKWIDQEHVEGFGGFVAQLSAQNFFPLSNQSTLPSLPYNSSDLNWDSAQNLSLSQFGGGFPFSAQTEENSHSESNLSSVLPPSSQLFFPSVFPPFPSYIGTPSVENDCHFRHIHHLQNVQQNSGIPTSSTLRFISSPMKSFSLNADDKIVYSQKMVPEKRTKTQEILEGRSLNK</sequence>
<feature type="compositionally biased region" description="Basic and acidic residues" evidence="6">
    <location>
        <begin position="1"/>
        <end position="16"/>
    </location>
</feature>
<keyword evidence="5" id="KW-0539">Nucleus</keyword>
<keyword evidence="4" id="KW-0804">Transcription</keyword>
<dbReference type="PROSITE" id="PS51369">
    <property type="entry name" value="TCP"/>
    <property type="match status" value="1"/>
</dbReference>
<dbReference type="GO" id="GO:0005634">
    <property type="term" value="C:nucleus"/>
    <property type="evidence" value="ECO:0007669"/>
    <property type="project" value="UniProtKB-SubCell"/>
</dbReference>
<proteinExistence type="predicted"/>
<evidence type="ECO:0000256" key="4">
    <source>
        <dbReference type="ARBA" id="ARBA00023163"/>
    </source>
</evidence>
<dbReference type="PANTHER" id="PTHR31072">
    <property type="entry name" value="TRANSCRIPTION FACTOR TCP4-RELATED"/>
    <property type="match status" value="1"/>
</dbReference>
<dbReference type="InterPro" id="IPR017887">
    <property type="entry name" value="TF_TCP_subgr"/>
</dbReference>
<dbReference type="EMBL" id="JACGWL010000653">
    <property type="protein sequence ID" value="KAK4382726.1"/>
    <property type="molecule type" value="Genomic_DNA"/>
</dbReference>